<evidence type="ECO:0000313" key="4">
    <source>
        <dbReference type="Proteomes" id="UP000091820"/>
    </source>
</evidence>
<keyword evidence="4" id="KW-1185">Reference proteome</keyword>
<name>A0A1A9WQ45_9MUSC</name>
<sequence>MKIKIKDIRKQLLKFYVQRVAAYTTITASRILSCVCIIAFSARAVLSCQSMCQMKSQFLGRSVWGATYASVDRTDSQQTHESYRSDQSVRQAGSQPGRKPTYTNRLLLIRSAVETNKNSNDINNTWADMNYKSCSF</sequence>
<feature type="compositionally biased region" description="Polar residues" evidence="1">
    <location>
        <begin position="76"/>
        <end position="94"/>
    </location>
</feature>
<dbReference type="EnsemblMetazoa" id="GBRI027802-RA">
    <property type="protein sequence ID" value="GBRI027802-PA"/>
    <property type="gene ID" value="GBRI027802"/>
</dbReference>
<dbReference type="AlphaFoldDB" id="A0A1A9WQ45"/>
<dbReference type="Proteomes" id="UP000091820">
    <property type="component" value="Unassembled WGS sequence"/>
</dbReference>
<reference evidence="3" key="2">
    <citation type="submission" date="2020-05" db="UniProtKB">
        <authorList>
            <consortium name="EnsemblMetazoa"/>
        </authorList>
    </citation>
    <scope>IDENTIFICATION</scope>
    <source>
        <strain evidence="3">IAEA</strain>
    </source>
</reference>
<organism evidence="3 4">
    <name type="scientific">Glossina brevipalpis</name>
    <dbReference type="NCBI Taxonomy" id="37001"/>
    <lineage>
        <taxon>Eukaryota</taxon>
        <taxon>Metazoa</taxon>
        <taxon>Ecdysozoa</taxon>
        <taxon>Arthropoda</taxon>
        <taxon>Hexapoda</taxon>
        <taxon>Insecta</taxon>
        <taxon>Pterygota</taxon>
        <taxon>Neoptera</taxon>
        <taxon>Endopterygota</taxon>
        <taxon>Diptera</taxon>
        <taxon>Brachycera</taxon>
        <taxon>Muscomorpha</taxon>
        <taxon>Hippoboscoidea</taxon>
        <taxon>Glossinidae</taxon>
        <taxon>Glossina</taxon>
    </lineage>
</organism>
<evidence type="ECO:0000256" key="2">
    <source>
        <dbReference type="SAM" id="Phobius"/>
    </source>
</evidence>
<reference evidence="4" key="1">
    <citation type="submission" date="2014-03" db="EMBL/GenBank/DDBJ databases">
        <authorList>
            <person name="Aksoy S."/>
            <person name="Warren W."/>
            <person name="Wilson R.K."/>
        </authorList>
    </citation>
    <scope>NUCLEOTIDE SEQUENCE [LARGE SCALE GENOMIC DNA]</scope>
    <source>
        <strain evidence="4">IAEA</strain>
    </source>
</reference>
<evidence type="ECO:0000313" key="3">
    <source>
        <dbReference type="EnsemblMetazoa" id="GBRI027802-PA"/>
    </source>
</evidence>
<keyword evidence="2" id="KW-0812">Transmembrane</keyword>
<feature type="transmembrane region" description="Helical" evidence="2">
    <location>
        <begin position="20"/>
        <end position="46"/>
    </location>
</feature>
<keyword evidence="2" id="KW-0472">Membrane</keyword>
<evidence type="ECO:0000256" key="1">
    <source>
        <dbReference type="SAM" id="MobiDB-lite"/>
    </source>
</evidence>
<keyword evidence="2" id="KW-1133">Transmembrane helix</keyword>
<dbReference type="VEuPathDB" id="VectorBase:GBRI027802"/>
<proteinExistence type="predicted"/>
<feature type="region of interest" description="Disordered" evidence="1">
    <location>
        <begin position="73"/>
        <end position="100"/>
    </location>
</feature>
<accession>A0A1A9WQ45</accession>
<protein>
    <submittedName>
        <fullName evidence="3">Uncharacterized protein</fullName>
    </submittedName>
</protein>